<dbReference type="STRING" id="1304284.L21TH_0763"/>
<dbReference type="Proteomes" id="UP000013378">
    <property type="component" value="Unassembled WGS sequence"/>
</dbReference>
<dbReference type="EMBL" id="ARZA01000072">
    <property type="protein sequence ID" value="EOD01158.1"/>
    <property type="molecule type" value="Genomic_DNA"/>
</dbReference>
<evidence type="ECO:0000313" key="2">
    <source>
        <dbReference type="EMBL" id="EOD01158.1"/>
    </source>
</evidence>
<keyword evidence="3" id="KW-1185">Reference proteome</keyword>
<sequence length="243" mass="28354">MKRGIAYILLTILFISLVLVGCNSNNSNIKEASKHQQEINQKDEEIEELKNIINSKEKEISDLMTEKEMLRNKLSSKESDIKYLTEEVDYYRKFIDSILTEMTEDELIEIAKNEVWYTLKFKPGKLEKDNDNEYTPVPKDGKIEVNESNFLVTLSERQTMHRILSPKEYPSIYEKVRIDKYTNHIKIKNYSNYEVQPASGTIVDANTYCFKDVPKGTVIEIEITEQLQKRLGLKTRTVKISVK</sequence>
<keyword evidence="1" id="KW-0175">Coiled coil</keyword>
<comment type="caution">
    <text evidence="2">The sequence shown here is derived from an EMBL/GenBank/DDBJ whole genome shotgun (WGS) entry which is preliminary data.</text>
</comment>
<protein>
    <recommendedName>
        <fullName evidence="4">Lipoprotein</fullName>
    </recommendedName>
</protein>
<dbReference type="AlphaFoldDB" id="R1AVC6"/>
<evidence type="ECO:0000313" key="3">
    <source>
        <dbReference type="Proteomes" id="UP000013378"/>
    </source>
</evidence>
<dbReference type="PROSITE" id="PS51257">
    <property type="entry name" value="PROKAR_LIPOPROTEIN"/>
    <property type="match status" value="1"/>
</dbReference>
<reference evidence="2 3" key="1">
    <citation type="journal article" date="2015" name="Geomicrobiol. J.">
        <title>Caldisalinibacter kiritimatiensis gen. nov., sp. nov., a moderately thermohalophilic thiosulfate-reducing bacterium from a hypersaline microbial mat.</title>
        <authorList>
            <person name="Ben Hania W."/>
            <person name="Joseph M."/>
            <person name="Fiebig A."/>
            <person name="Bunk B."/>
            <person name="Klenk H.-P."/>
            <person name="Fardeau M.-L."/>
            <person name="Spring S."/>
        </authorList>
    </citation>
    <scope>NUCLEOTIDE SEQUENCE [LARGE SCALE GENOMIC DNA]</scope>
    <source>
        <strain evidence="2 3">L21-TH-D2</strain>
    </source>
</reference>
<dbReference type="RefSeq" id="WP_006309370.1">
    <property type="nucleotide sequence ID" value="NZ_ARZA01000072.1"/>
</dbReference>
<accession>R1AVC6</accession>
<evidence type="ECO:0000256" key="1">
    <source>
        <dbReference type="SAM" id="Coils"/>
    </source>
</evidence>
<organism evidence="2 3">
    <name type="scientific">Caldisalinibacter kiritimatiensis</name>
    <dbReference type="NCBI Taxonomy" id="1304284"/>
    <lineage>
        <taxon>Bacteria</taxon>
        <taxon>Bacillati</taxon>
        <taxon>Bacillota</taxon>
        <taxon>Tissierellia</taxon>
        <taxon>Tissierellales</taxon>
        <taxon>Thermohalobacteraceae</taxon>
        <taxon>Caldisalinibacter</taxon>
    </lineage>
</organism>
<evidence type="ECO:0008006" key="4">
    <source>
        <dbReference type="Google" id="ProtNLM"/>
    </source>
</evidence>
<gene>
    <name evidence="2" type="ORF">L21TH_0763</name>
</gene>
<dbReference type="OrthoDB" id="2588230at2"/>
<name>R1AVC6_9FIRM</name>
<proteinExistence type="predicted"/>
<dbReference type="eggNOG" id="ENOG5033MW3">
    <property type="taxonomic scope" value="Bacteria"/>
</dbReference>
<feature type="coiled-coil region" evidence="1">
    <location>
        <begin position="32"/>
        <end position="87"/>
    </location>
</feature>